<comment type="caution">
    <text evidence="12">The sequence shown here is derived from an EMBL/GenBank/DDBJ whole genome shotgun (WGS) entry which is preliminary data.</text>
</comment>
<dbReference type="PROSITE" id="PS50011">
    <property type="entry name" value="PROTEIN_KINASE_DOM"/>
    <property type="match status" value="1"/>
</dbReference>
<evidence type="ECO:0000256" key="8">
    <source>
        <dbReference type="ARBA" id="ARBA00048679"/>
    </source>
</evidence>
<dbReference type="EMBL" id="JAATWM020000008">
    <property type="protein sequence ID" value="KAF9879032.1"/>
    <property type="molecule type" value="Genomic_DNA"/>
</dbReference>
<keyword evidence="5" id="KW-0418">Kinase</keyword>
<evidence type="ECO:0000256" key="7">
    <source>
        <dbReference type="ARBA" id="ARBA00047899"/>
    </source>
</evidence>
<feature type="domain" description="Protein kinase" evidence="11">
    <location>
        <begin position="240"/>
        <end position="546"/>
    </location>
</feature>
<protein>
    <recommendedName>
        <fullName evidence="1">non-specific serine/threonine protein kinase</fullName>
        <ecNumber evidence="1">2.7.11.1</ecNumber>
    </recommendedName>
</protein>
<evidence type="ECO:0000256" key="10">
    <source>
        <dbReference type="SAM" id="MobiDB-lite"/>
    </source>
</evidence>
<dbReference type="AlphaFoldDB" id="A0A9P6LNY0"/>
<keyword evidence="4 9" id="KW-0547">Nucleotide-binding</keyword>
<feature type="region of interest" description="Disordered" evidence="10">
    <location>
        <begin position="1"/>
        <end position="21"/>
    </location>
</feature>
<name>A0A9P6LNY0_9PEZI</name>
<keyword evidence="3" id="KW-0808">Transferase</keyword>
<dbReference type="PANTHER" id="PTHR24356:SF400">
    <property type="entry name" value="SERINE_THREONINE-PROTEIN KINASE CBK1"/>
    <property type="match status" value="1"/>
</dbReference>
<dbReference type="Pfam" id="PF00069">
    <property type="entry name" value="Pkinase"/>
    <property type="match status" value="1"/>
</dbReference>
<keyword evidence="13" id="KW-1185">Reference proteome</keyword>
<gene>
    <name evidence="12" type="ORF">CkaCkLH20_03265</name>
</gene>
<dbReference type="InterPro" id="IPR000719">
    <property type="entry name" value="Prot_kinase_dom"/>
</dbReference>
<dbReference type="PROSITE" id="PS00108">
    <property type="entry name" value="PROTEIN_KINASE_ST"/>
    <property type="match status" value="1"/>
</dbReference>
<dbReference type="EC" id="2.7.11.1" evidence="1"/>
<evidence type="ECO:0000256" key="2">
    <source>
        <dbReference type="ARBA" id="ARBA00022527"/>
    </source>
</evidence>
<dbReference type="OrthoDB" id="3638488at2759"/>
<keyword evidence="2" id="KW-0723">Serine/threonine-protein kinase</keyword>
<dbReference type="Gene3D" id="3.30.200.20">
    <property type="entry name" value="Phosphorylase Kinase, domain 1"/>
    <property type="match status" value="1"/>
</dbReference>
<dbReference type="RefSeq" id="XP_038748493.1">
    <property type="nucleotide sequence ID" value="XM_038885984.1"/>
</dbReference>
<reference evidence="12" key="1">
    <citation type="submission" date="2020-03" db="EMBL/GenBank/DDBJ databases">
        <authorList>
            <person name="He L."/>
        </authorList>
    </citation>
    <scope>NUCLEOTIDE SEQUENCE</scope>
    <source>
        <strain evidence="12">CkLH20</strain>
    </source>
</reference>
<dbReference type="SUPFAM" id="SSF56112">
    <property type="entry name" value="Protein kinase-like (PK-like)"/>
    <property type="match status" value="1"/>
</dbReference>
<dbReference type="InterPro" id="IPR050236">
    <property type="entry name" value="Ser_Thr_kinase_AGC"/>
</dbReference>
<dbReference type="InterPro" id="IPR017441">
    <property type="entry name" value="Protein_kinase_ATP_BS"/>
</dbReference>
<evidence type="ECO:0000256" key="6">
    <source>
        <dbReference type="ARBA" id="ARBA00022840"/>
    </source>
</evidence>
<dbReference type="GO" id="GO:0004674">
    <property type="term" value="F:protein serine/threonine kinase activity"/>
    <property type="evidence" value="ECO:0007669"/>
    <property type="project" value="UniProtKB-KW"/>
</dbReference>
<evidence type="ECO:0000256" key="4">
    <source>
        <dbReference type="ARBA" id="ARBA00022741"/>
    </source>
</evidence>
<evidence type="ECO:0000256" key="3">
    <source>
        <dbReference type="ARBA" id="ARBA00022679"/>
    </source>
</evidence>
<dbReference type="GO" id="GO:0005524">
    <property type="term" value="F:ATP binding"/>
    <property type="evidence" value="ECO:0007669"/>
    <property type="project" value="UniProtKB-UniRule"/>
</dbReference>
<organism evidence="12 13">
    <name type="scientific">Colletotrichum karsti</name>
    <dbReference type="NCBI Taxonomy" id="1095194"/>
    <lineage>
        <taxon>Eukaryota</taxon>
        <taxon>Fungi</taxon>
        <taxon>Dikarya</taxon>
        <taxon>Ascomycota</taxon>
        <taxon>Pezizomycotina</taxon>
        <taxon>Sordariomycetes</taxon>
        <taxon>Hypocreomycetidae</taxon>
        <taxon>Glomerellales</taxon>
        <taxon>Glomerellaceae</taxon>
        <taxon>Colletotrichum</taxon>
        <taxon>Colletotrichum boninense species complex</taxon>
    </lineage>
</organism>
<evidence type="ECO:0000313" key="13">
    <source>
        <dbReference type="Proteomes" id="UP000781932"/>
    </source>
</evidence>
<comment type="catalytic activity">
    <reaction evidence="7">
        <text>L-threonyl-[protein] + ATP = O-phospho-L-threonyl-[protein] + ADP + H(+)</text>
        <dbReference type="Rhea" id="RHEA:46608"/>
        <dbReference type="Rhea" id="RHEA-COMP:11060"/>
        <dbReference type="Rhea" id="RHEA-COMP:11605"/>
        <dbReference type="ChEBI" id="CHEBI:15378"/>
        <dbReference type="ChEBI" id="CHEBI:30013"/>
        <dbReference type="ChEBI" id="CHEBI:30616"/>
        <dbReference type="ChEBI" id="CHEBI:61977"/>
        <dbReference type="ChEBI" id="CHEBI:456216"/>
        <dbReference type="EC" id="2.7.11.1"/>
    </reaction>
</comment>
<feature type="binding site" evidence="9">
    <location>
        <position position="273"/>
    </location>
    <ligand>
        <name>ATP</name>
        <dbReference type="ChEBI" id="CHEBI:30616"/>
    </ligand>
</feature>
<dbReference type="GeneID" id="62159058"/>
<keyword evidence="6 9" id="KW-0067">ATP-binding</keyword>
<evidence type="ECO:0000313" key="12">
    <source>
        <dbReference type="EMBL" id="KAF9879032.1"/>
    </source>
</evidence>
<evidence type="ECO:0000256" key="9">
    <source>
        <dbReference type="PROSITE-ProRule" id="PRU10141"/>
    </source>
</evidence>
<dbReference type="GO" id="GO:0035556">
    <property type="term" value="P:intracellular signal transduction"/>
    <property type="evidence" value="ECO:0007669"/>
    <property type="project" value="TreeGrafter"/>
</dbReference>
<dbReference type="PROSITE" id="PS00107">
    <property type="entry name" value="PROTEIN_KINASE_ATP"/>
    <property type="match status" value="1"/>
</dbReference>
<dbReference type="Proteomes" id="UP000781932">
    <property type="component" value="Unassembled WGS sequence"/>
</dbReference>
<evidence type="ECO:0000259" key="11">
    <source>
        <dbReference type="PROSITE" id="PS50011"/>
    </source>
</evidence>
<sequence length="597" mass="69314">MHHQFLPNHNRSNSTPVPGPLPAVVTIDADPNNLFPKEYGEFDGQPLELPDTFWLRGTSQVRRNGSHYVNHAHAVTGLRKKKSSSGSTIQRAMQKVAHVWGWKASAPHAAAIEAPPIPSDGDTIELQPPLDVRRVNTIERAAAAKIYLETYYKEVFGTGKTPREQRLMQFRHDLDQAMPPMTDYHKELEMGRFFQEETIYLRQQRVVKAQSCRTTWASWSTKPLQIERFGVPRYSYLDHLDTVQILGKGSFGVVKLVRERYGPQVYAMKVIRKSDMIRNCQEGHLQAERDFLVAASSSEWIVPLMFSFQDPVNLYLVMNYMPGGDFLGLLIRENILSESRTRFYIAEMILCVEEAHNLGCIHRDVKPDNFLIGADGHLKISDFGLAFDDHWSHDTSYYKWHRQIRWSELRWREPEWLPQITDFLDTQYFEEDEPISDWSESVDPGAEEELPDTSVIFKELRSVGFGDRHVKFVLDAIKQPYDSNRLKQIDRDIDEYSRLSSEGKQCMKELVRKYGQKERKRPRDKLLRDPETKDEVMRLRKQTAFLGYSWRKASHMHRQPVSAVFETDAYTMPQEGPVVGYDMRFQGMSNRVPPQGW</sequence>
<evidence type="ECO:0000256" key="5">
    <source>
        <dbReference type="ARBA" id="ARBA00022777"/>
    </source>
</evidence>
<comment type="catalytic activity">
    <reaction evidence="8">
        <text>L-seryl-[protein] + ATP = O-phospho-L-seryl-[protein] + ADP + H(+)</text>
        <dbReference type="Rhea" id="RHEA:17989"/>
        <dbReference type="Rhea" id="RHEA-COMP:9863"/>
        <dbReference type="Rhea" id="RHEA-COMP:11604"/>
        <dbReference type="ChEBI" id="CHEBI:15378"/>
        <dbReference type="ChEBI" id="CHEBI:29999"/>
        <dbReference type="ChEBI" id="CHEBI:30616"/>
        <dbReference type="ChEBI" id="CHEBI:83421"/>
        <dbReference type="ChEBI" id="CHEBI:456216"/>
        <dbReference type="EC" id="2.7.11.1"/>
    </reaction>
</comment>
<proteinExistence type="predicted"/>
<dbReference type="PANTHER" id="PTHR24356">
    <property type="entry name" value="SERINE/THREONINE-PROTEIN KINASE"/>
    <property type="match status" value="1"/>
</dbReference>
<dbReference type="InterPro" id="IPR008271">
    <property type="entry name" value="Ser/Thr_kinase_AS"/>
</dbReference>
<evidence type="ECO:0000256" key="1">
    <source>
        <dbReference type="ARBA" id="ARBA00012513"/>
    </source>
</evidence>
<dbReference type="SMART" id="SM00220">
    <property type="entry name" value="S_TKc"/>
    <property type="match status" value="1"/>
</dbReference>
<reference evidence="12" key="2">
    <citation type="submission" date="2020-11" db="EMBL/GenBank/DDBJ databases">
        <title>Whole genome sequencing of Colletotrichum sp.</title>
        <authorList>
            <person name="Li H."/>
        </authorList>
    </citation>
    <scope>NUCLEOTIDE SEQUENCE</scope>
    <source>
        <strain evidence="12">CkLH20</strain>
    </source>
</reference>
<dbReference type="Gene3D" id="1.10.510.10">
    <property type="entry name" value="Transferase(Phosphotransferase) domain 1"/>
    <property type="match status" value="1"/>
</dbReference>
<accession>A0A9P6LNY0</accession>
<dbReference type="InterPro" id="IPR011009">
    <property type="entry name" value="Kinase-like_dom_sf"/>
</dbReference>
<feature type="compositionally biased region" description="Polar residues" evidence="10">
    <location>
        <begin position="7"/>
        <end position="16"/>
    </location>
</feature>